<organism evidence="6 7">
    <name type="scientific">Rhabdonatronobacter sediminivivens</name>
    <dbReference type="NCBI Taxonomy" id="2743469"/>
    <lineage>
        <taxon>Bacteria</taxon>
        <taxon>Pseudomonadati</taxon>
        <taxon>Pseudomonadota</taxon>
        <taxon>Alphaproteobacteria</taxon>
        <taxon>Rhodobacterales</taxon>
        <taxon>Paracoccaceae</taxon>
        <taxon>Rhabdonatronobacter</taxon>
    </lineage>
</organism>
<evidence type="ECO:0000256" key="1">
    <source>
        <dbReference type="ARBA" id="ARBA00004196"/>
    </source>
</evidence>
<dbReference type="SUPFAM" id="SSF56954">
    <property type="entry name" value="Outer membrane efflux proteins (OEP)"/>
    <property type="match status" value="1"/>
</dbReference>
<dbReference type="InterPro" id="IPR058637">
    <property type="entry name" value="YknX-like_C"/>
</dbReference>
<gene>
    <name evidence="6" type="ORF">HUK65_08935</name>
</gene>
<dbReference type="AlphaFoldDB" id="A0A7Z0L0A2"/>
<dbReference type="RefSeq" id="WP_179905824.1">
    <property type="nucleotide sequence ID" value="NZ_JACBXS010000015.1"/>
</dbReference>
<evidence type="ECO:0000259" key="5">
    <source>
        <dbReference type="Pfam" id="PF25989"/>
    </source>
</evidence>
<evidence type="ECO:0000256" key="2">
    <source>
        <dbReference type="ARBA" id="ARBA00023054"/>
    </source>
</evidence>
<dbReference type="Gene3D" id="2.40.30.170">
    <property type="match status" value="1"/>
</dbReference>
<feature type="transmembrane region" description="Helical" evidence="4">
    <location>
        <begin position="7"/>
        <end position="24"/>
    </location>
</feature>
<feature type="coiled-coil region" evidence="3">
    <location>
        <begin position="108"/>
        <end position="187"/>
    </location>
</feature>
<proteinExistence type="predicted"/>
<keyword evidence="4" id="KW-1133">Transmembrane helix</keyword>
<keyword evidence="2 3" id="KW-0175">Coiled coil</keyword>
<feature type="domain" description="YknX-like C-terminal permuted SH3-like" evidence="5">
    <location>
        <begin position="331"/>
        <end position="396"/>
    </location>
</feature>
<reference evidence="6 7" key="1">
    <citation type="journal article" date="2000" name="Arch. Microbiol.">
        <title>Rhodobaca bogoriensis gen. nov. and sp. nov., an alkaliphilic purple nonsulfur bacterium from African Rift Valley soda lakes.</title>
        <authorList>
            <person name="Milford A.D."/>
            <person name="Achenbach L.A."/>
            <person name="Jung D.O."/>
            <person name="Madigan M.T."/>
        </authorList>
    </citation>
    <scope>NUCLEOTIDE SEQUENCE [LARGE SCALE GENOMIC DNA]</scope>
    <source>
        <strain evidence="6 7">2376</strain>
    </source>
</reference>
<name>A0A7Z0L0A2_9RHOB</name>
<keyword evidence="4" id="KW-0812">Transmembrane</keyword>
<comment type="caution">
    <text evidence="6">The sequence shown here is derived from an EMBL/GenBank/DDBJ whole genome shotgun (WGS) entry which is preliminary data.</text>
</comment>
<dbReference type="EMBL" id="JACBXS010000015">
    <property type="protein sequence ID" value="NYS25118.1"/>
    <property type="molecule type" value="Genomic_DNA"/>
</dbReference>
<keyword evidence="7" id="KW-1185">Reference proteome</keyword>
<evidence type="ECO:0000256" key="4">
    <source>
        <dbReference type="SAM" id="Phobius"/>
    </source>
</evidence>
<dbReference type="PANTHER" id="PTHR32347">
    <property type="entry name" value="EFFLUX SYSTEM COMPONENT YKNX-RELATED"/>
    <property type="match status" value="1"/>
</dbReference>
<dbReference type="Gene3D" id="1.10.287.470">
    <property type="entry name" value="Helix hairpin bin"/>
    <property type="match status" value="1"/>
</dbReference>
<keyword evidence="4" id="KW-0472">Membrane</keyword>
<protein>
    <submittedName>
        <fullName evidence="6">HlyD family efflux transporter periplasmic adaptor subunit</fullName>
    </submittedName>
</protein>
<dbReference type="Proteomes" id="UP000529417">
    <property type="component" value="Unassembled WGS sequence"/>
</dbReference>
<dbReference type="Gene3D" id="2.40.420.20">
    <property type="match status" value="1"/>
</dbReference>
<dbReference type="Pfam" id="PF25989">
    <property type="entry name" value="YknX_C"/>
    <property type="match status" value="1"/>
</dbReference>
<comment type="subcellular location">
    <subcellularLocation>
        <location evidence="1">Cell envelope</location>
    </subcellularLocation>
</comment>
<dbReference type="InterPro" id="IPR050465">
    <property type="entry name" value="UPF0194_transport"/>
</dbReference>
<evidence type="ECO:0000313" key="6">
    <source>
        <dbReference type="EMBL" id="NYS25118.1"/>
    </source>
</evidence>
<accession>A0A7Z0L0A2</accession>
<sequence length="403" mass="43350">MRIWGKLAGGIGVVAVAGALWWALTPDPVAVDMAQVSRGPMEVTVAADGVTRTRDPYLVTAPITGTTMRSPVEVGDRVLRGETLVAVMRPATPALLDARSRLQAEAAVTEAEAALRVAEFNLERAQADLEHAEATLARNRELAVRGIIPQRVLEDAQTAARTARTALEAAQSQRDLQRATLARAEAQLVTPEMIDPERDPGECCVQISAPTSGTVLEVENMSARLVQAGAPLLTIGDLDALEIELDLLSTDAVRVRPGARAYIERWGGDTVLDAHVRRVDPAAFTKVSALGIEEQRVRVILDFDTPAAERAGLGERFRVFVRVVIWDGDDVLQIPQSALFRHDGGWAAFRVENGTARLTPLQIGQRQGEMAEVLSGIENGATVVTFPGTRVDDGAALRDRGDD</sequence>
<dbReference type="PANTHER" id="PTHR32347:SF29">
    <property type="entry name" value="UPF0194 MEMBRANE PROTEIN YBHG"/>
    <property type="match status" value="1"/>
</dbReference>
<evidence type="ECO:0000256" key="3">
    <source>
        <dbReference type="SAM" id="Coils"/>
    </source>
</evidence>
<evidence type="ECO:0000313" key="7">
    <source>
        <dbReference type="Proteomes" id="UP000529417"/>
    </source>
</evidence>
<dbReference type="GO" id="GO:0030313">
    <property type="term" value="C:cell envelope"/>
    <property type="evidence" value="ECO:0007669"/>
    <property type="project" value="UniProtKB-SubCell"/>
</dbReference>